<feature type="region of interest" description="Disordered" evidence="1">
    <location>
        <begin position="73"/>
        <end position="108"/>
    </location>
</feature>
<proteinExistence type="predicted"/>
<protein>
    <submittedName>
        <fullName evidence="2">Uncharacterized protein</fullName>
    </submittedName>
</protein>
<dbReference type="RefSeq" id="XP_067547265.1">
    <property type="nucleotide sequence ID" value="XM_067693554.1"/>
</dbReference>
<evidence type="ECO:0000256" key="1">
    <source>
        <dbReference type="SAM" id="MobiDB-lite"/>
    </source>
</evidence>
<evidence type="ECO:0000313" key="2">
    <source>
        <dbReference type="EMBL" id="KAG5418149.1"/>
    </source>
</evidence>
<comment type="caution">
    <text evidence="2">The sequence shown here is derived from an EMBL/GenBank/DDBJ whole genome shotgun (WGS) entry which is preliminary data.</text>
</comment>
<sequence length="302" mass="34219">MVIIEPLPPQVELSPVPRAYHTTTPISSPTHQLQLQITNHYKYLQSTSNNTTSDHAPSHNNRTIQVLPITSNTTSSSFEIPSPTQSDPSSISLTPEVPSLVSPHDPPYDADLYYPQRSITRPRGASCLFSRDLFDDYVGSRYDRFRPTESQQNNDVVMNNLHPFQRDDYGREPKSFFESVAAWFKSKPSVVQDLEMQQQQQEEEEKSESLGNTLIINRENSASPHPVYTPRGIPINEFVLNYSKPVDDSNLGEETERRTAIVNSFDEEVRDLVDGSDNFLTSCFDGIWTFGNDSVDYCTNMC</sequence>
<gene>
    <name evidence="2" type="ORF">I9W82_004478</name>
</gene>
<name>A0A8H7ZCS7_9ASCO</name>
<keyword evidence="3" id="KW-1185">Reference proteome</keyword>
<dbReference type="AlphaFoldDB" id="A0A8H7ZCS7"/>
<evidence type="ECO:0000313" key="3">
    <source>
        <dbReference type="Proteomes" id="UP000669133"/>
    </source>
</evidence>
<dbReference type="OrthoDB" id="3984304at2759"/>
<feature type="compositionally biased region" description="Polar residues" evidence="1">
    <location>
        <begin position="73"/>
        <end position="93"/>
    </location>
</feature>
<reference evidence="2 3" key="1">
    <citation type="submission" date="2020-12" db="EMBL/GenBank/DDBJ databases">
        <title>Effect of drift, selection, and recombination on the evolution of hybrid genomes in Candida yeast pathogens.</title>
        <authorList>
            <person name="Mixao V."/>
            <person name="Ksiezopolska E."/>
            <person name="Saus E."/>
            <person name="Boekhout T."/>
            <person name="Gacser A."/>
            <person name="Gabaldon T."/>
        </authorList>
    </citation>
    <scope>NUCLEOTIDE SEQUENCE [LARGE SCALE GENOMIC DNA]</scope>
    <source>
        <strain evidence="2 3">BP57</strain>
    </source>
</reference>
<dbReference type="GeneID" id="93653107"/>
<accession>A0A8H7ZCS7</accession>
<organism evidence="2 3">
    <name type="scientific">Candida metapsilosis</name>
    <dbReference type="NCBI Taxonomy" id="273372"/>
    <lineage>
        <taxon>Eukaryota</taxon>
        <taxon>Fungi</taxon>
        <taxon>Dikarya</taxon>
        <taxon>Ascomycota</taxon>
        <taxon>Saccharomycotina</taxon>
        <taxon>Pichiomycetes</taxon>
        <taxon>Debaryomycetaceae</taxon>
        <taxon>Candida/Lodderomyces clade</taxon>
        <taxon>Candida</taxon>
    </lineage>
</organism>
<dbReference type="Proteomes" id="UP000669133">
    <property type="component" value="Unassembled WGS sequence"/>
</dbReference>
<dbReference type="EMBL" id="JAEOAQ010000006">
    <property type="protein sequence ID" value="KAG5418149.1"/>
    <property type="molecule type" value="Genomic_DNA"/>
</dbReference>